<dbReference type="InterPro" id="IPR051532">
    <property type="entry name" value="Ester_Hydrolysis_Enzymes"/>
</dbReference>
<dbReference type="Proteomes" id="UP000256977">
    <property type="component" value="Unassembled WGS sequence"/>
</dbReference>
<dbReference type="PANTHER" id="PTHR30383:SF5">
    <property type="entry name" value="SGNH HYDROLASE-TYPE ESTERASE DOMAIN-CONTAINING PROTEIN"/>
    <property type="match status" value="1"/>
</dbReference>
<evidence type="ECO:0000259" key="1">
    <source>
        <dbReference type="Pfam" id="PF13472"/>
    </source>
</evidence>
<protein>
    <submittedName>
        <fullName evidence="2">Lysophospholipase L1-like esterase</fullName>
    </submittedName>
</protein>
<gene>
    <name evidence="2" type="ORF">DFP98_11022</name>
</gene>
<dbReference type="InterPro" id="IPR013830">
    <property type="entry name" value="SGNH_hydro"/>
</dbReference>
<dbReference type="SUPFAM" id="SSF52266">
    <property type="entry name" value="SGNH hydrolase"/>
    <property type="match status" value="1"/>
</dbReference>
<dbReference type="GO" id="GO:0004622">
    <property type="term" value="F:phosphatidylcholine lysophospholipase activity"/>
    <property type="evidence" value="ECO:0007669"/>
    <property type="project" value="TreeGrafter"/>
</dbReference>
<dbReference type="RefSeq" id="WP_116061272.1">
    <property type="nucleotide sequence ID" value="NZ_QRDZ01000010.1"/>
</dbReference>
<accession>A0A3D9JRR5</accession>
<sequence length="217" mass="24736">MILSGKKVIMIGDSITDCERARPIGEGKGDSSLGRGYVAQLHAMLEATYPTLDMRMINMGIGGNTVRELKTRWQTDVIDLRPDWVSIMIGINDVARHYNRRLMKEWHVSLEEFETTLSALVEESKAAEIQKIVLMTPFFIETNPNDQIRIMTLEYGAAVKRISEKHGTIYIDVQAAFDVYLKHHHPTELAADRIHPSQTGHMIIAREWLKSVGYTWL</sequence>
<reference evidence="2 3" key="1">
    <citation type="submission" date="2018-07" db="EMBL/GenBank/DDBJ databases">
        <title>Genomic Encyclopedia of Type Strains, Phase III (KMG-III): the genomes of soil and plant-associated and newly described type strains.</title>
        <authorList>
            <person name="Whitman W."/>
        </authorList>
    </citation>
    <scope>NUCLEOTIDE SEQUENCE [LARGE SCALE GENOMIC DNA]</scope>
    <source>
        <strain evidence="2 3">CECT 7287</strain>
    </source>
</reference>
<evidence type="ECO:0000313" key="3">
    <source>
        <dbReference type="Proteomes" id="UP000256977"/>
    </source>
</evidence>
<dbReference type="EMBL" id="QRDZ01000010">
    <property type="protein sequence ID" value="RED76803.1"/>
    <property type="molecule type" value="Genomic_DNA"/>
</dbReference>
<dbReference type="OrthoDB" id="9794725at2"/>
<comment type="caution">
    <text evidence="2">The sequence shown here is derived from an EMBL/GenBank/DDBJ whole genome shotgun (WGS) entry which is preliminary data.</text>
</comment>
<organism evidence="2 3">
    <name type="scientific">Cohnella phaseoli</name>
    <dbReference type="NCBI Taxonomy" id="456490"/>
    <lineage>
        <taxon>Bacteria</taxon>
        <taxon>Bacillati</taxon>
        <taxon>Bacillota</taxon>
        <taxon>Bacilli</taxon>
        <taxon>Bacillales</taxon>
        <taxon>Paenibacillaceae</taxon>
        <taxon>Cohnella</taxon>
    </lineage>
</organism>
<keyword evidence="3" id="KW-1185">Reference proteome</keyword>
<name>A0A3D9JRR5_9BACL</name>
<proteinExistence type="predicted"/>
<evidence type="ECO:0000313" key="2">
    <source>
        <dbReference type="EMBL" id="RED76803.1"/>
    </source>
</evidence>
<dbReference type="InterPro" id="IPR036514">
    <property type="entry name" value="SGNH_hydro_sf"/>
</dbReference>
<dbReference type="Gene3D" id="3.40.50.1110">
    <property type="entry name" value="SGNH hydrolase"/>
    <property type="match status" value="1"/>
</dbReference>
<dbReference type="CDD" id="cd01834">
    <property type="entry name" value="SGNH_hydrolase_like_2"/>
    <property type="match status" value="1"/>
</dbReference>
<feature type="domain" description="SGNH hydrolase-type esterase" evidence="1">
    <location>
        <begin position="11"/>
        <end position="201"/>
    </location>
</feature>
<dbReference type="PANTHER" id="PTHR30383">
    <property type="entry name" value="THIOESTERASE 1/PROTEASE 1/LYSOPHOSPHOLIPASE L1"/>
    <property type="match status" value="1"/>
</dbReference>
<dbReference type="Pfam" id="PF13472">
    <property type="entry name" value="Lipase_GDSL_2"/>
    <property type="match status" value="1"/>
</dbReference>
<dbReference type="AlphaFoldDB" id="A0A3D9JRR5"/>